<dbReference type="AlphaFoldDB" id="A0A4S2EV67"/>
<organism evidence="1 2">
    <name type="scientific">Parabacteroides distasonis</name>
    <dbReference type="NCBI Taxonomy" id="823"/>
    <lineage>
        <taxon>Bacteria</taxon>
        <taxon>Pseudomonadati</taxon>
        <taxon>Bacteroidota</taxon>
        <taxon>Bacteroidia</taxon>
        <taxon>Bacteroidales</taxon>
        <taxon>Tannerellaceae</taxon>
        <taxon>Parabacteroides</taxon>
    </lineage>
</organism>
<gene>
    <name evidence="1" type="ORF">E5342_07230</name>
</gene>
<dbReference type="RefSeq" id="WP_121772175.1">
    <property type="nucleotide sequence ID" value="NZ_SRYM01000015.1"/>
</dbReference>
<proteinExistence type="predicted"/>
<protein>
    <submittedName>
        <fullName evidence="1">Uncharacterized protein</fullName>
    </submittedName>
</protein>
<accession>A0A4S2EV67</accession>
<comment type="caution">
    <text evidence="1">The sequence shown here is derived from an EMBL/GenBank/DDBJ whole genome shotgun (WGS) entry which is preliminary data.</text>
</comment>
<sequence>MNNIIEEKDLMLSFVCERGSYIGITGFAYSEYPIKGKEKIIGIMKHFQRLNLISECSANAYKVSYLLHLEASELLSKGGFKAQEELLQANIEKLLLEIEDLKPSLPHKAETITSIAAGIATAAGLLFGK</sequence>
<dbReference type="Proteomes" id="UP000310032">
    <property type="component" value="Unassembled WGS sequence"/>
</dbReference>
<reference evidence="1 2" key="1">
    <citation type="submission" date="2019-04" db="EMBL/GenBank/DDBJ databases">
        <title>Microbes associate with the intestines of laboratory mice.</title>
        <authorList>
            <person name="Navarre W."/>
            <person name="Wong E."/>
            <person name="Huang K."/>
            <person name="Tropini C."/>
            <person name="Ng K."/>
            <person name="Yu B."/>
        </authorList>
    </citation>
    <scope>NUCLEOTIDE SEQUENCE [LARGE SCALE GENOMIC DNA]</scope>
    <source>
        <strain evidence="1 2">NM39_I3</strain>
    </source>
</reference>
<dbReference type="EMBL" id="SRYM01000015">
    <property type="protein sequence ID" value="TGY58863.1"/>
    <property type="molecule type" value="Genomic_DNA"/>
</dbReference>
<evidence type="ECO:0000313" key="2">
    <source>
        <dbReference type="Proteomes" id="UP000310032"/>
    </source>
</evidence>
<evidence type="ECO:0000313" key="1">
    <source>
        <dbReference type="EMBL" id="TGY58863.1"/>
    </source>
</evidence>
<name>A0A4S2EV67_PARDI</name>